<feature type="region of interest" description="Disordered" evidence="2">
    <location>
        <begin position="217"/>
        <end position="251"/>
    </location>
</feature>
<dbReference type="OrthoDB" id="25987at2759"/>
<dbReference type="InParanoid" id="A0A317XQ87"/>
<feature type="compositionally biased region" description="Acidic residues" evidence="2">
    <location>
        <begin position="555"/>
        <end position="574"/>
    </location>
</feature>
<evidence type="ECO:0000256" key="2">
    <source>
        <dbReference type="SAM" id="MobiDB-lite"/>
    </source>
</evidence>
<reference evidence="3 4" key="1">
    <citation type="journal article" date="2018" name="Mol. Biol. Evol.">
        <title>Broad Genomic Sampling Reveals a Smut Pathogenic Ancestry of the Fungal Clade Ustilaginomycotina.</title>
        <authorList>
            <person name="Kijpornyongpan T."/>
            <person name="Mondo S.J."/>
            <person name="Barry K."/>
            <person name="Sandor L."/>
            <person name="Lee J."/>
            <person name="Lipzen A."/>
            <person name="Pangilinan J."/>
            <person name="LaButti K."/>
            <person name="Hainaut M."/>
            <person name="Henrissat B."/>
            <person name="Grigoriev I.V."/>
            <person name="Spatafora J.W."/>
            <person name="Aime M.C."/>
        </authorList>
    </citation>
    <scope>NUCLEOTIDE SEQUENCE [LARGE SCALE GENOMIC DNA]</scope>
    <source>
        <strain evidence="3 4">MCA 3645</strain>
    </source>
</reference>
<dbReference type="PRINTS" id="PR00853">
    <property type="entry name" value="XPGRADSUPER"/>
</dbReference>
<feature type="compositionally biased region" description="Acidic residues" evidence="2">
    <location>
        <begin position="626"/>
        <end position="645"/>
    </location>
</feature>
<dbReference type="Gene3D" id="3.40.50.1010">
    <property type="entry name" value="5'-nuclease"/>
    <property type="match status" value="1"/>
</dbReference>
<dbReference type="InterPro" id="IPR026832">
    <property type="entry name" value="Asteroid"/>
</dbReference>
<dbReference type="PANTHER" id="PTHR15665:SF1">
    <property type="entry name" value="PROTEIN ASTEROID HOMOLOG 1"/>
    <property type="match status" value="1"/>
</dbReference>
<dbReference type="SUPFAM" id="SSF88723">
    <property type="entry name" value="PIN domain-like"/>
    <property type="match status" value="1"/>
</dbReference>
<proteinExistence type="inferred from homology"/>
<feature type="compositionally biased region" description="Low complexity" evidence="2">
    <location>
        <begin position="345"/>
        <end position="358"/>
    </location>
</feature>
<dbReference type="Proteomes" id="UP000246740">
    <property type="component" value="Unassembled WGS sequence"/>
</dbReference>
<evidence type="ECO:0000313" key="3">
    <source>
        <dbReference type="EMBL" id="PWZ00465.1"/>
    </source>
</evidence>
<name>A0A317XQ87_9BASI</name>
<evidence type="ECO:0000313" key="4">
    <source>
        <dbReference type="Proteomes" id="UP000246740"/>
    </source>
</evidence>
<gene>
    <name evidence="3" type="ORF">BCV70DRAFT_199744</name>
</gene>
<feature type="compositionally biased region" description="Low complexity" evidence="2">
    <location>
        <begin position="580"/>
        <end position="591"/>
    </location>
</feature>
<feature type="compositionally biased region" description="Low complexity" evidence="2">
    <location>
        <begin position="613"/>
        <end position="625"/>
    </location>
</feature>
<dbReference type="InterPro" id="IPR029060">
    <property type="entry name" value="PIN-like_dom_sf"/>
</dbReference>
<organism evidence="3 4">
    <name type="scientific">Testicularia cyperi</name>
    <dbReference type="NCBI Taxonomy" id="1882483"/>
    <lineage>
        <taxon>Eukaryota</taxon>
        <taxon>Fungi</taxon>
        <taxon>Dikarya</taxon>
        <taxon>Basidiomycota</taxon>
        <taxon>Ustilaginomycotina</taxon>
        <taxon>Ustilaginomycetes</taxon>
        <taxon>Ustilaginales</taxon>
        <taxon>Anthracoideaceae</taxon>
        <taxon>Testicularia</taxon>
    </lineage>
</organism>
<dbReference type="STRING" id="1882483.A0A317XQ87"/>
<dbReference type="EMBL" id="KZ819192">
    <property type="protein sequence ID" value="PWZ00465.1"/>
    <property type="molecule type" value="Genomic_DNA"/>
</dbReference>
<accession>A0A317XQ87</accession>
<feature type="region of interest" description="Disordered" evidence="2">
    <location>
        <begin position="554"/>
        <end position="674"/>
    </location>
</feature>
<comment type="similarity">
    <text evidence="1">Belongs to the asteroid family.</text>
</comment>
<dbReference type="AlphaFoldDB" id="A0A317XQ87"/>
<feature type="compositionally biased region" description="Basic residues" evidence="2">
    <location>
        <begin position="237"/>
        <end position="247"/>
    </location>
</feature>
<feature type="region of interest" description="Disordered" evidence="2">
    <location>
        <begin position="337"/>
        <end position="358"/>
    </location>
</feature>
<keyword evidence="4" id="KW-1185">Reference proteome</keyword>
<dbReference type="PANTHER" id="PTHR15665">
    <property type="entry name" value="ASTEROID PROTEIN"/>
    <property type="match status" value="1"/>
</dbReference>
<evidence type="ECO:0000256" key="1">
    <source>
        <dbReference type="ARBA" id="ARBA00007398"/>
    </source>
</evidence>
<dbReference type="InterPro" id="IPR006084">
    <property type="entry name" value="XPG/Rad2"/>
</dbReference>
<sequence length="718" mass="77418">MGVQGLTTYVKTVQRSVSEEVNISVPADTPGIAAGTASSTGPLVIDGWAWIYRAYLDHLQDVIRGGDYVGYTLYVRQVVAALRKARLEPIFLFDGPYLPLKVPTVLSRMEEVASNNSAFMRSTYRSRHSAQTMASLPTLLYDCTLEALRQCKVHIEITECEADSAVAETAERLGGWAVSNDSDFFILCSRGSNCKGYVPIDSIHYVVSPPLSTADDMGAGLASSTAEEDDGFAPVGKKGKAQTKRPKVVQERPEVTLYHPPATEQDGTLLAVRFTAYSSIKLAQVLEIPTTMLPLLAALIGNDYTAAVQRRILSPALPHAPDRIPFIASAIRQESTRAASVGSRTPAPGRSGAATPSAAAARTGLGRAALAFSLGRQGSFGSASAVTSATATPTGPVPQPTLDEALAKLALSDPVRFMVHNVVDRILASSPAAGGANYVSSAEKDEVVDAVIDTVFTYSLLTNSSAPHLASPSAAFFKPSTTQPVLTRYQRAYSDGFFDRMLVEAATQRIFLARVAPEDPDQKSTQTTHARDLRRWLHTTLFSGWGMGWARETLEEPEPEPEMFDDGFEEDEDQGIGRVPGAIPILAGPGPNRVDWEREGDPDELIPVQTPPSSFGSSMNGFSSSIDDDDDDDDEEDEDDDDDDEVRSQPASVVQDALTDPHTQEAGIKPPPAVTEYARKGERYAPELCPILSLDTLVTVYRDELGIEPPESLARLLR</sequence>
<protein>
    <submittedName>
        <fullName evidence="3">PIN domain-like protein</fullName>
    </submittedName>
</protein>